<dbReference type="InterPro" id="IPR011006">
    <property type="entry name" value="CheY-like_superfamily"/>
</dbReference>
<dbReference type="CDD" id="cd17584">
    <property type="entry name" value="REC_typeB_ARR-like"/>
    <property type="match status" value="1"/>
</dbReference>
<evidence type="ECO:0000256" key="1">
    <source>
        <dbReference type="ARBA" id="ARBA00023012"/>
    </source>
</evidence>
<accession>A0A834Y913</accession>
<dbReference type="Pfam" id="PF00072">
    <property type="entry name" value="Response_reg"/>
    <property type="match status" value="1"/>
</dbReference>
<evidence type="ECO:0000313" key="5">
    <source>
        <dbReference type="Proteomes" id="UP000655225"/>
    </source>
</evidence>
<name>A0A834Y913_TETSI</name>
<feature type="domain" description="Response regulatory" evidence="3">
    <location>
        <begin position="35"/>
        <end position="166"/>
    </location>
</feature>
<dbReference type="OMA" id="MEHAMED"/>
<dbReference type="Gene3D" id="3.40.50.2300">
    <property type="match status" value="1"/>
</dbReference>
<evidence type="ECO:0000259" key="3">
    <source>
        <dbReference type="PROSITE" id="PS50110"/>
    </source>
</evidence>
<feature type="modified residue" description="4-aspartylphosphate" evidence="2">
    <location>
        <position position="105"/>
    </location>
</feature>
<keyword evidence="2" id="KW-0597">Phosphoprotein</keyword>
<dbReference type="InterPro" id="IPR045279">
    <property type="entry name" value="ARR-like"/>
</dbReference>
<organism evidence="4 5">
    <name type="scientific">Tetracentron sinense</name>
    <name type="common">Spur-leaf</name>
    <dbReference type="NCBI Taxonomy" id="13715"/>
    <lineage>
        <taxon>Eukaryota</taxon>
        <taxon>Viridiplantae</taxon>
        <taxon>Streptophyta</taxon>
        <taxon>Embryophyta</taxon>
        <taxon>Tracheophyta</taxon>
        <taxon>Spermatophyta</taxon>
        <taxon>Magnoliopsida</taxon>
        <taxon>Trochodendrales</taxon>
        <taxon>Trochodendraceae</taxon>
        <taxon>Tetracentron</taxon>
    </lineage>
</organism>
<dbReference type="OrthoDB" id="60033at2759"/>
<dbReference type="GO" id="GO:0000160">
    <property type="term" value="P:phosphorelay signal transduction system"/>
    <property type="evidence" value="ECO:0007669"/>
    <property type="project" value="UniProtKB-KW"/>
</dbReference>
<dbReference type="SUPFAM" id="SSF52172">
    <property type="entry name" value="CheY-like"/>
    <property type="match status" value="1"/>
</dbReference>
<dbReference type="PANTHER" id="PTHR43874">
    <property type="entry name" value="TWO-COMPONENT RESPONSE REGULATOR"/>
    <property type="match status" value="1"/>
</dbReference>
<comment type="caution">
    <text evidence="4">The sequence shown here is derived from an EMBL/GenBank/DDBJ whole genome shotgun (WGS) entry which is preliminary data.</text>
</comment>
<dbReference type="InterPro" id="IPR001789">
    <property type="entry name" value="Sig_transdc_resp-reg_receiver"/>
</dbReference>
<reference evidence="4 5" key="1">
    <citation type="submission" date="2020-04" db="EMBL/GenBank/DDBJ databases">
        <title>Plant Genome Project.</title>
        <authorList>
            <person name="Zhang R.-G."/>
        </authorList>
    </citation>
    <scope>NUCLEOTIDE SEQUENCE [LARGE SCALE GENOMIC DNA]</scope>
    <source>
        <strain evidence="4">YNK0</strain>
        <tissue evidence="4">Leaf</tissue>
    </source>
</reference>
<evidence type="ECO:0000256" key="2">
    <source>
        <dbReference type="PROSITE-ProRule" id="PRU00169"/>
    </source>
</evidence>
<dbReference type="GO" id="GO:0009736">
    <property type="term" value="P:cytokinin-activated signaling pathway"/>
    <property type="evidence" value="ECO:0007669"/>
    <property type="project" value="InterPro"/>
</dbReference>
<dbReference type="AlphaFoldDB" id="A0A834Y913"/>
<protein>
    <recommendedName>
        <fullName evidence="3">Response regulatory domain-containing protein</fullName>
    </recommendedName>
</protein>
<dbReference type="EMBL" id="JABCRI010000036">
    <property type="protein sequence ID" value="KAF8376834.1"/>
    <property type="molecule type" value="Genomic_DNA"/>
</dbReference>
<dbReference type="PANTHER" id="PTHR43874:SF67">
    <property type="entry name" value="TWO-COMPONENT RESPONSE REGULATOR ARR2"/>
    <property type="match status" value="1"/>
</dbReference>
<dbReference type="SMART" id="SM00448">
    <property type="entry name" value="REC"/>
    <property type="match status" value="1"/>
</dbReference>
<keyword evidence="1" id="KW-0902">Two-component regulatory system</keyword>
<evidence type="ECO:0000313" key="4">
    <source>
        <dbReference type="EMBL" id="KAF8376834.1"/>
    </source>
</evidence>
<dbReference type="PROSITE" id="PS50110">
    <property type="entry name" value="RESPONSE_REGULATORY"/>
    <property type="match status" value="1"/>
</dbReference>
<proteinExistence type="predicted"/>
<dbReference type="Proteomes" id="UP000655225">
    <property type="component" value="Unassembled WGS sequence"/>
</dbReference>
<dbReference type="Gene3D" id="1.10.10.60">
    <property type="entry name" value="Homeodomain-like"/>
    <property type="match status" value="1"/>
</dbReference>
<sequence length="543" mass="60434">MGCTTSEESVEKDRDSDTVIIGSVKRDIKIPVGLRILVVDDDITCLMMLDKMLGNCLYEGVGLCDLSNDYLSWFSCLQSPYCQQAEFVLSMLRVNKGGFDIVISDIHMPNMNGFELLKCIGLEMDLPVILMIKKALVMKGVKHGACDYLIKPVQVEAIRYIWQHVVRKRRNEVKELDQSSCMEDCDQHQKPSEGADYVCPENEGNWRNLKRRKDEEDEGEERDDTSTLKKRRVVWSVELHQLFATVVNQLGNDSMNLIPMSFALLIHVCCFLFPYYDTWVMSSLEKLDLQANIAVPGQLLPQSLTTAQVGGHGKSTANSEIGMLLFRSKGLQVSDGASDLLNSPTSPISSSSAHVDSIYGNQSSYFMMQMAQPRPRGQILNGITGDHASGFPLSIEKPKFANGTANVALGRNGHIINGATYSPVSQASTMGNLDFSPSVLGHQGFTYSEKNGQNKNESTVCKAMVSLRERNEHENPENIAQCYNNLLIDNVFRVNAESLPDLSCDTVLFAEHFGSDALMTTLFKQQGVESESEFNFDANNIWV</sequence>
<gene>
    <name evidence="4" type="ORF">HHK36_031500</name>
</gene>
<keyword evidence="5" id="KW-1185">Reference proteome</keyword>